<proteinExistence type="inferred from homology"/>
<dbReference type="FunFam" id="3.40.50.720:FF:000084">
    <property type="entry name" value="Short-chain dehydrogenase reductase"/>
    <property type="match status" value="1"/>
</dbReference>
<evidence type="ECO:0000256" key="1">
    <source>
        <dbReference type="ARBA" id="ARBA00006484"/>
    </source>
</evidence>
<comment type="caution">
    <text evidence="3">The sequence shown here is derived from an EMBL/GenBank/DDBJ whole genome shotgun (WGS) entry which is preliminary data.</text>
</comment>
<comment type="similarity">
    <text evidence="1">Belongs to the short-chain dehydrogenases/reductases (SDR) family.</text>
</comment>
<dbReference type="AlphaFoldDB" id="A0A9X1FW42"/>
<dbReference type="InterPro" id="IPR020904">
    <property type="entry name" value="Sc_DH/Rdtase_CS"/>
</dbReference>
<dbReference type="PROSITE" id="PS00061">
    <property type="entry name" value="ADH_SHORT"/>
    <property type="match status" value="1"/>
</dbReference>
<accession>A0A9X1FW42</accession>
<evidence type="ECO:0000256" key="2">
    <source>
        <dbReference type="ARBA" id="ARBA00023002"/>
    </source>
</evidence>
<dbReference type="CDD" id="cd05233">
    <property type="entry name" value="SDR_c"/>
    <property type="match status" value="1"/>
</dbReference>
<dbReference type="Pfam" id="PF13561">
    <property type="entry name" value="adh_short_C2"/>
    <property type="match status" value="1"/>
</dbReference>
<dbReference type="PANTHER" id="PTHR24321:SF8">
    <property type="entry name" value="ESTRADIOL 17-BETA-DEHYDROGENASE 8-RELATED"/>
    <property type="match status" value="1"/>
</dbReference>
<name>A0A9X1FW42_9RHOB</name>
<organism evidence="3 4">
    <name type="scientific">Roseobacter insulae</name>
    <dbReference type="NCBI Taxonomy" id="2859783"/>
    <lineage>
        <taxon>Bacteria</taxon>
        <taxon>Pseudomonadati</taxon>
        <taxon>Pseudomonadota</taxon>
        <taxon>Alphaproteobacteria</taxon>
        <taxon>Rhodobacterales</taxon>
        <taxon>Roseobacteraceae</taxon>
        <taxon>Roseobacter</taxon>
    </lineage>
</organism>
<dbReference type="GO" id="GO:0016491">
    <property type="term" value="F:oxidoreductase activity"/>
    <property type="evidence" value="ECO:0007669"/>
    <property type="project" value="UniProtKB-KW"/>
</dbReference>
<dbReference type="RefSeq" id="WP_219502228.1">
    <property type="nucleotide sequence ID" value="NZ_JAHXDN010000003.1"/>
</dbReference>
<dbReference type="PANTHER" id="PTHR24321">
    <property type="entry name" value="DEHYDROGENASES, SHORT CHAIN"/>
    <property type="match status" value="1"/>
</dbReference>
<reference evidence="3" key="1">
    <citation type="submission" date="2021-07" db="EMBL/GenBank/DDBJ databases">
        <title>Roseobacter insulae sp. nov., isolated from a tidal flat.</title>
        <authorList>
            <person name="Park S."/>
            <person name="Yoon J.-H."/>
        </authorList>
    </citation>
    <scope>NUCLEOTIDE SEQUENCE</scope>
    <source>
        <strain evidence="3">YSTF-M11</strain>
    </source>
</reference>
<dbReference type="Proteomes" id="UP001138661">
    <property type="component" value="Unassembled WGS sequence"/>
</dbReference>
<sequence length="252" mass="25724">MAFSQDLAGRHAVVTGGASGLGRAISTRLAAAGAKVTIVDLEAARDQVPQDFGFFGCDLGMPEAKTRLGALADGPDAVDILVANAGVVPPWRGLQDVDGEEWQRVMAINTWGVAVSIGAFARVMAQSECASIVVMASINGFRAHAKQVLYTASKHAAIGITRAAALDLGPSRIRVNALAPGPIATEALLGRIKNRHEAGGPSPEEVVQAMAGETALGRTATPEEVANAAHFLASDASGGMTGAILPVEAGLV</sequence>
<keyword evidence="2" id="KW-0560">Oxidoreductase</keyword>
<protein>
    <submittedName>
        <fullName evidence="3">SDR family oxidoreductase</fullName>
    </submittedName>
</protein>
<gene>
    <name evidence="3" type="ORF">KX928_11490</name>
</gene>
<keyword evidence="4" id="KW-1185">Reference proteome</keyword>
<evidence type="ECO:0000313" key="4">
    <source>
        <dbReference type="Proteomes" id="UP001138661"/>
    </source>
</evidence>
<dbReference type="InterPro" id="IPR002347">
    <property type="entry name" value="SDR_fam"/>
</dbReference>
<evidence type="ECO:0000313" key="3">
    <source>
        <dbReference type="EMBL" id="MBW4708407.1"/>
    </source>
</evidence>
<dbReference type="EMBL" id="JAHXDN010000003">
    <property type="protein sequence ID" value="MBW4708407.1"/>
    <property type="molecule type" value="Genomic_DNA"/>
</dbReference>